<evidence type="ECO:0000259" key="8">
    <source>
        <dbReference type="PROSITE" id="PS50038"/>
    </source>
</evidence>
<dbReference type="InterPro" id="IPR015526">
    <property type="entry name" value="Frizzled/SFRP"/>
</dbReference>
<dbReference type="PROSITE" id="PS50038">
    <property type="entry name" value="FZ"/>
    <property type="match status" value="1"/>
</dbReference>
<evidence type="ECO:0000313" key="10">
    <source>
        <dbReference type="Proteomes" id="UP000314982"/>
    </source>
</evidence>
<dbReference type="AlphaFoldDB" id="A0A4W5KE04"/>
<reference evidence="9" key="2">
    <citation type="submission" date="2025-08" db="UniProtKB">
        <authorList>
            <consortium name="Ensembl"/>
        </authorList>
    </citation>
    <scope>IDENTIFICATION</scope>
</reference>
<dbReference type="Pfam" id="PF06121">
    <property type="entry name" value="DUF959"/>
    <property type="match status" value="1"/>
</dbReference>
<keyword evidence="10" id="KW-1185">Reference proteome</keyword>
<dbReference type="InterPro" id="IPR013320">
    <property type="entry name" value="ConA-like_dom_sf"/>
</dbReference>
<dbReference type="PANTHER" id="PTHR11309">
    <property type="entry name" value="FRIZZLED"/>
    <property type="match status" value="1"/>
</dbReference>
<dbReference type="GO" id="GO:0060070">
    <property type="term" value="P:canonical Wnt signaling pathway"/>
    <property type="evidence" value="ECO:0007669"/>
    <property type="project" value="TreeGrafter"/>
</dbReference>
<dbReference type="GeneTree" id="ENSGT00940000172455"/>
<dbReference type="Gene3D" id="2.60.120.200">
    <property type="match status" value="1"/>
</dbReference>
<evidence type="ECO:0000256" key="5">
    <source>
        <dbReference type="PROSITE-ProRule" id="PRU00090"/>
    </source>
</evidence>
<accession>A0A4W5KE04</accession>
<evidence type="ECO:0000256" key="4">
    <source>
        <dbReference type="ARBA" id="ARBA00023157"/>
    </source>
</evidence>
<feature type="compositionally biased region" description="Polar residues" evidence="6">
    <location>
        <begin position="80"/>
        <end position="96"/>
    </location>
</feature>
<evidence type="ECO:0000256" key="1">
    <source>
        <dbReference type="ARBA" id="ARBA00022473"/>
    </source>
</evidence>
<keyword evidence="4 5" id="KW-1015">Disulfide bond</keyword>
<evidence type="ECO:0000256" key="7">
    <source>
        <dbReference type="SAM" id="SignalP"/>
    </source>
</evidence>
<feature type="region of interest" description="Disordered" evidence="6">
    <location>
        <begin position="80"/>
        <end position="169"/>
    </location>
</feature>
<feature type="domain" description="FZ" evidence="8">
    <location>
        <begin position="201"/>
        <end position="328"/>
    </location>
</feature>
<feature type="chain" id="PRO_5021433085" description="FZ domain-containing protein" evidence="7">
    <location>
        <begin position="22"/>
        <end position="528"/>
    </location>
</feature>
<feature type="disulfide bond" evidence="5">
    <location>
        <begin position="284"/>
        <end position="325"/>
    </location>
</feature>
<dbReference type="InterPro" id="IPR036790">
    <property type="entry name" value="Frizzled_dom_sf"/>
</dbReference>
<dbReference type="Pfam" id="PF01392">
    <property type="entry name" value="Fz"/>
    <property type="match status" value="1"/>
</dbReference>
<keyword evidence="1" id="KW-0217">Developmental protein</keyword>
<dbReference type="Gene3D" id="1.10.2000.10">
    <property type="entry name" value="Frizzled cysteine-rich domain"/>
    <property type="match status" value="1"/>
</dbReference>
<keyword evidence="3" id="KW-0677">Repeat</keyword>
<dbReference type="InterPro" id="IPR010363">
    <property type="entry name" value="DUF959_COL18_N"/>
</dbReference>
<reference evidence="9" key="3">
    <citation type="submission" date="2025-09" db="UniProtKB">
        <authorList>
            <consortium name="Ensembl"/>
        </authorList>
    </citation>
    <scope>IDENTIFICATION</scope>
</reference>
<keyword evidence="2 7" id="KW-0732">Signal</keyword>
<evidence type="ECO:0000313" key="9">
    <source>
        <dbReference type="Ensembl" id="ENSHHUP00000014372.1"/>
    </source>
</evidence>
<dbReference type="Proteomes" id="UP000314982">
    <property type="component" value="Unassembled WGS sequence"/>
</dbReference>
<evidence type="ECO:0000256" key="3">
    <source>
        <dbReference type="ARBA" id="ARBA00022737"/>
    </source>
</evidence>
<dbReference type="GO" id="GO:0017147">
    <property type="term" value="F:Wnt-protein binding"/>
    <property type="evidence" value="ECO:0007669"/>
    <property type="project" value="TreeGrafter"/>
</dbReference>
<reference evidence="10" key="1">
    <citation type="submission" date="2018-06" db="EMBL/GenBank/DDBJ databases">
        <title>Genome assembly of Danube salmon.</title>
        <authorList>
            <person name="Macqueen D.J."/>
            <person name="Gundappa M.K."/>
        </authorList>
    </citation>
    <scope>NUCLEOTIDE SEQUENCE [LARGE SCALE GENOMIC DNA]</scope>
</reference>
<feature type="compositionally biased region" description="Gly residues" evidence="6">
    <location>
        <begin position="103"/>
        <end position="159"/>
    </location>
</feature>
<dbReference type="FunFam" id="2.60.120.200:FF:000039">
    <property type="entry name" value="Collagen XV alpha 1 chain"/>
    <property type="match status" value="1"/>
</dbReference>
<dbReference type="PANTHER" id="PTHR11309:SF99">
    <property type="entry name" value="FRIZZLED-4"/>
    <property type="match status" value="1"/>
</dbReference>
<dbReference type="SMART" id="SM00210">
    <property type="entry name" value="TSPN"/>
    <property type="match status" value="1"/>
</dbReference>
<name>A0A4W5KE04_9TELE</name>
<organism evidence="9 10">
    <name type="scientific">Hucho hucho</name>
    <name type="common">huchen</name>
    <dbReference type="NCBI Taxonomy" id="62062"/>
    <lineage>
        <taxon>Eukaryota</taxon>
        <taxon>Metazoa</taxon>
        <taxon>Chordata</taxon>
        <taxon>Craniata</taxon>
        <taxon>Vertebrata</taxon>
        <taxon>Euteleostomi</taxon>
        <taxon>Actinopterygii</taxon>
        <taxon>Neopterygii</taxon>
        <taxon>Teleostei</taxon>
        <taxon>Protacanthopterygii</taxon>
        <taxon>Salmoniformes</taxon>
        <taxon>Salmonidae</taxon>
        <taxon>Salmoninae</taxon>
        <taxon>Hucho</taxon>
    </lineage>
</organism>
<feature type="signal peptide" evidence="7">
    <location>
        <begin position="1"/>
        <end position="21"/>
    </location>
</feature>
<sequence>MSKMTLWLGLLLALSAGHLDAWFWNKDSDPITQAPTKAPPLGKAGGQPKEGEENLAGVGAEIINVADGIRKFVQTWDATPTTWTDGGVASPTTQTVNKEESGSGEGSGSKEGSGSGSGEGSGSETGSGSGSASGVGSGFGSGAESGVSSGTGSGSGSGLGERESLVLPTNLTGVVEEDLTGVEGVKQGEPKTNLSDITSHDHNGTCHLVPSDWPICISRGSKHFSLPNFLNHTSVEEVGVALREWAWLAKAGCHHETEWFLCLLLVPRCPLPGQVLAKVPLLPCCSFCQVLQDSCWPALDDGRLPVECNLLPDRDQEAGLRCPPCVSVSNWKAESGVTLLQLIGDLPPDESRAGPGGKPTYYFGGLDGLTAAGQPALAYLPNPFYRDFSLVFQIIPSSPGVLFSITDASQKFMYVGVKLSAPDTDGRNQKVLFYYTEPDSEASYLAASFTVPSLDLVSWTKFSLSVFNDQVTFFMGCDASGKTVKLERSPDDMELDRGAGIFVGQAGGADPDRFEVQHGSPTTPIMLT</sequence>
<dbReference type="SUPFAM" id="SSF63501">
    <property type="entry name" value="Frizzled cysteine-rich domain"/>
    <property type="match status" value="1"/>
</dbReference>
<protein>
    <recommendedName>
        <fullName evidence="8">FZ domain-containing protein</fullName>
    </recommendedName>
</protein>
<dbReference type="SMART" id="SM00063">
    <property type="entry name" value="FRI"/>
    <property type="match status" value="1"/>
</dbReference>
<dbReference type="InterPro" id="IPR020067">
    <property type="entry name" value="Frizzled_dom"/>
</dbReference>
<proteinExistence type="predicted"/>
<comment type="caution">
    <text evidence="5">Lacks conserved residue(s) required for the propagation of feature annotation.</text>
</comment>
<dbReference type="Ensembl" id="ENSHHUT00000014858.1">
    <property type="protein sequence ID" value="ENSHHUP00000014372.1"/>
    <property type="gene ID" value="ENSHHUG00000008897.1"/>
</dbReference>
<dbReference type="InterPro" id="IPR048287">
    <property type="entry name" value="TSPN-like_N"/>
</dbReference>
<feature type="region of interest" description="Disordered" evidence="6">
    <location>
        <begin position="33"/>
        <end position="52"/>
    </location>
</feature>
<dbReference type="STRING" id="62062.ENSHHUP00000014372"/>
<dbReference type="GO" id="GO:0035567">
    <property type="term" value="P:non-canonical Wnt signaling pathway"/>
    <property type="evidence" value="ECO:0007669"/>
    <property type="project" value="TreeGrafter"/>
</dbReference>
<evidence type="ECO:0000256" key="2">
    <source>
        <dbReference type="ARBA" id="ARBA00022729"/>
    </source>
</evidence>
<evidence type="ECO:0000256" key="6">
    <source>
        <dbReference type="SAM" id="MobiDB-lite"/>
    </source>
</evidence>
<feature type="disulfide bond" evidence="5">
    <location>
        <begin position="216"/>
        <end position="262"/>
    </location>
</feature>
<dbReference type="GO" id="GO:0005615">
    <property type="term" value="C:extracellular space"/>
    <property type="evidence" value="ECO:0007669"/>
    <property type="project" value="TreeGrafter"/>
</dbReference>
<dbReference type="SUPFAM" id="SSF49899">
    <property type="entry name" value="Concanavalin A-like lectins/glucanases"/>
    <property type="match status" value="1"/>
</dbReference>